<organism evidence="4 5">
    <name type="scientific">Undibacterium jejuense</name>
    <dbReference type="NCBI Taxonomy" id="1344949"/>
    <lineage>
        <taxon>Bacteria</taxon>
        <taxon>Pseudomonadati</taxon>
        <taxon>Pseudomonadota</taxon>
        <taxon>Betaproteobacteria</taxon>
        <taxon>Burkholderiales</taxon>
        <taxon>Oxalobacteraceae</taxon>
        <taxon>Undibacterium</taxon>
    </lineage>
</organism>
<evidence type="ECO:0000256" key="3">
    <source>
        <dbReference type="PROSITE-ProRule" id="PRU01282"/>
    </source>
</evidence>
<name>A0A923HI78_9BURK</name>
<dbReference type="InterPro" id="IPR006659">
    <property type="entry name" value="Arsenate_reductase"/>
</dbReference>
<dbReference type="SUPFAM" id="SSF52833">
    <property type="entry name" value="Thioredoxin-like"/>
    <property type="match status" value="1"/>
</dbReference>
<comment type="caution">
    <text evidence="4">The sequence shown here is derived from an EMBL/GenBank/DDBJ whole genome shotgun (WGS) entry which is preliminary data.</text>
</comment>
<dbReference type="PANTHER" id="PTHR30041">
    <property type="entry name" value="ARSENATE REDUCTASE"/>
    <property type="match status" value="1"/>
</dbReference>
<dbReference type="InterPro" id="IPR036249">
    <property type="entry name" value="Thioredoxin-like_sf"/>
</dbReference>
<evidence type="ECO:0000313" key="5">
    <source>
        <dbReference type="Proteomes" id="UP000634011"/>
    </source>
</evidence>
<gene>
    <name evidence="4" type="ORF">H8K32_12250</name>
</gene>
<dbReference type="InterPro" id="IPR006660">
    <property type="entry name" value="Arsenate_reductase-like"/>
</dbReference>
<dbReference type="RefSeq" id="WP_186912819.1">
    <property type="nucleotide sequence ID" value="NZ_JACOFV010000010.1"/>
</dbReference>
<comment type="similarity">
    <text evidence="1 3">Belongs to the ArsC family.</text>
</comment>
<reference evidence="4" key="1">
    <citation type="submission" date="2020-08" db="EMBL/GenBank/DDBJ databases">
        <title>Novel species isolated from subtropical streams in China.</title>
        <authorList>
            <person name="Lu H."/>
        </authorList>
    </citation>
    <scope>NUCLEOTIDE SEQUENCE</scope>
    <source>
        <strain evidence="4">KACC 12607</strain>
    </source>
</reference>
<dbReference type="PANTHER" id="PTHR30041:SF4">
    <property type="entry name" value="ARSENATE REDUCTASE"/>
    <property type="match status" value="1"/>
</dbReference>
<evidence type="ECO:0000313" key="4">
    <source>
        <dbReference type="EMBL" id="MBC3862878.1"/>
    </source>
</evidence>
<dbReference type="Proteomes" id="UP000634011">
    <property type="component" value="Unassembled WGS sequence"/>
</dbReference>
<keyword evidence="2" id="KW-0560">Oxidoreductase</keyword>
<sequence length="120" mass="13346">MIRIFHNPRCSKSRETLSLLQAISEEKQLSIEIIDYQKTPLTQEQLNTLLHELGGDVQVMLRSNEDAYLVHGLANADAPSALQAIVAHPILLQRPIVSFHGKAAIGRPPEQVLALFEESI</sequence>
<dbReference type="AlphaFoldDB" id="A0A923HI78"/>
<dbReference type="GO" id="GO:0008794">
    <property type="term" value="F:arsenate reductase (glutaredoxin) activity"/>
    <property type="evidence" value="ECO:0007669"/>
    <property type="project" value="InterPro"/>
</dbReference>
<evidence type="ECO:0000256" key="1">
    <source>
        <dbReference type="ARBA" id="ARBA00007198"/>
    </source>
</evidence>
<dbReference type="Pfam" id="PF03960">
    <property type="entry name" value="ArsC"/>
    <property type="match status" value="1"/>
</dbReference>
<dbReference type="Gene3D" id="3.40.30.10">
    <property type="entry name" value="Glutaredoxin"/>
    <property type="match status" value="1"/>
</dbReference>
<accession>A0A923HI78</accession>
<keyword evidence="5" id="KW-1185">Reference proteome</keyword>
<evidence type="ECO:0000256" key="2">
    <source>
        <dbReference type="ARBA" id="ARBA00023002"/>
    </source>
</evidence>
<dbReference type="PROSITE" id="PS51353">
    <property type="entry name" value="ARSC"/>
    <property type="match status" value="1"/>
</dbReference>
<dbReference type="CDD" id="cd03034">
    <property type="entry name" value="ArsC_ArsC"/>
    <property type="match status" value="1"/>
</dbReference>
<dbReference type="EMBL" id="JACOFV010000010">
    <property type="protein sequence ID" value="MBC3862878.1"/>
    <property type="molecule type" value="Genomic_DNA"/>
</dbReference>
<protein>
    <submittedName>
        <fullName evidence="4">Arsenate reductase family protein</fullName>
    </submittedName>
</protein>
<proteinExistence type="inferred from homology"/>